<protein>
    <submittedName>
        <fullName evidence="2">Uncharacterized protein</fullName>
    </submittedName>
</protein>
<sequence>MSEPFSMSALGMLALSEGIRFLYTQAGDVLRQWHRRRDARQPSGEEGPDLVPPEDQGLLASRLTPARMDRDAMAQVSDQLSALRQELTEYADGIRPVSPDNVKLLAAADGLRNLLEMVWQQPITFRGEQRSVTGPFVVSRLRVDEVMGRATGVSVDAAEAGTVESQTEAGTVGESGTLEGVRIGTLGRAPDQRPQEPAREPGNDVVDRDGRPSRP</sequence>
<feature type="region of interest" description="Disordered" evidence="1">
    <location>
        <begin position="160"/>
        <end position="215"/>
    </location>
</feature>
<accession>A0A918LSP7</accession>
<evidence type="ECO:0000256" key="1">
    <source>
        <dbReference type="SAM" id="MobiDB-lite"/>
    </source>
</evidence>
<comment type="caution">
    <text evidence="2">The sequence shown here is derived from an EMBL/GenBank/DDBJ whole genome shotgun (WGS) entry which is preliminary data.</text>
</comment>
<feature type="region of interest" description="Disordered" evidence="1">
    <location>
        <begin position="36"/>
        <end position="56"/>
    </location>
</feature>
<name>A0A918LSP7_9ACTN</name>
<dbReference type="AlphaFoldDB" id="A0A918LSP7"/>
<evidence type="ECO:0000313" key="3">
    <source>
        <dbReference type="Proteomes" id="UP000646776"/>
    </source>
</evidence>
<dbReference type="Proteomes" id="UP000646776">
    <property type="component" value="Unassembled WGS sequence"/>
</dbReference>
<gene>
    <name evidence="2" type="ORF">GCM10010226_21240</name>
</gene>
<feature type="compositionally biased region" description="Basic and acidic residues" evidence="1">
    <location>
        <begin position="190"/>
        <end position="215"/>
    </location>
</feature>
<reference evidence="2" key="2">
    <citation type="submission" date="2020-09" db="EMBL/GenBank/DDBJ databases">
        <authorList>
            <person name="Sun Q."/>
            <person name="Ohkuma M."/>
        </authorList>
    </citation>
    <scope>NUCLEOTIDE SEQUENCE</scope>
    <source>
        <strain evidence="2">JCM 4125</strain>
    </source>
</reference>
<keyword evidence="3" id="KW-1185">Reference proteome</keyword>
<dbReference type="EMBL" id="BMSA01000004">
    <property type="protein sequence ID" value="GGT44430.1"/>
    <property type="molecule type" value="Genomic_DNA"/>
</dbReference>
<reference evidence="2" key="1">
    <citation type="journal article" date="2014" name="Int. J. Syst. Evol. Microbiol.">
        <title>Complete genome sequence of Corynebacterium casei LMG S-19264T (=DSM 44701T), isolated from a smear-ripened cheese.</title>
        <authorList>
            <consortium name="US DOE Joint Genome Institute (JGI-PGF)"/>
            <person name="Walter F."/>
            <person name="Albersmeier A."/>
            <person name="Kalinowski J."/>
            <person name="Ruckert C."/>
        </authorList>
    </citation>
    <scope>NUCLEOTIDE SEQUENCE</scope>
    <source>
        <strain evidence="2">JCM 4125</strain>
    </source>
</reference>
<organism evidence="2 3">
    <name type="scientific">Streptomyces phaeofaciens</name>
    <dbReference type="NCBI Taxonomy" id="68254"/>
    <lineage>
        <taxon>Bacteria</taxon>
        <taxon>Bacillati</taxon>
        <taxon>Actinomycetota</taxon>
        <taxon>Actinomycetes</taxon>
        <taxon>Kitasatosporales</taxon>
        <taxon>Streptomycetaceae</taxon>
        <taxon>Streptomyces</taxon>
    </lineage>
</organism>
<evidence type="ECO:0000313" key="2">
    <source>
        <dbReference type="EMBL" id="GGT44430.1"/>
    </source>
</evidence>
<proteinExistence type="predicted"/>